<protein>
    <submittedName>
        <fullName evidence="2">Uncharacterized protein</fullName>
    </submittedName>
</protein>
<gene>
    <name evidence="2" type="ORF">V3390_00445</name>
</gene>
<keyword evidence="3" id="KW-1185">Reference proteome</keyword>
<evidence type="ECO:0000313" key="3">
    <source>
        <dbReference type="Proteomes" id="UP001356170"/>
    </source>
</evidence>
<sequence length="168" mass="18683">MRTLNALLLSAILTGSAVWAPLAMAQSAVADQPIEQRMSADEFRAAGLNKLSASELATLNQWLNGTLKTETAKATQSALQIAKTKAQGFFDFDGKRESIHARLVGDFRGFSQGRVYKLDNGQEWEQSEAAELNVRLTNPKVEMRPGILNSWWMIVEGYNTRAKVRRVK</sequence>
<organism evidence="2 3">
    <name type="scientific">Aquilutibacter rugosus</name>
    <dbReference type="NCBI Taxonomy" id="3115820"/>
    <lineage>
        <taxon>Bacteria</taxon>
        <taxon>Pseudomonadati</taxon>
        <taxon>Pseudomonadota</taxon>
        <taxon>Gammaproteobacteria</taxon>
        <taxon>Lysobacterales</taxon>
        <taxon>Lysobacteraceae</taxon>
        <taxon>Aquilutibacter</taxon>
    </lineage>
</organism>
<evidence type="ECO:0000256" key="1">
    <source>
        <dbReference type="SAM" id="SignalP"/>
    </source>
</evidence>
<reference evidence="2 3" key="1">
    <citation type="submission" date="2024-01" db="EMBL/GenBank/DDBJ databases">
        <title>Novel species of the genus Luteimonas isolated from rivers.</title>
        <authorList>
            <person name="Lu H."/>
        </authorList>
    </citation>
    <scope>NUCLEOTIDE SEQUENCE [LARGE SCALE GENOMIC DNA]</scope>
    <source>
        <strain evidence="2 3">FXH3W</strain>
    </source>
</reference>
<proteinExistence type="predicted"/>
<dbReference type="Proteomes" id="UP001356170">
    <property type="component" value="Unassembled WGS sequence"/>
</dbReference>
<feature type="chain" id="PRO_5045293891" evidence="1">
    <location>
        <begin position="26"/>
        <end position="168"/>
    </location>
</feature>
<evidence type="ECO:0000313" key="2">
    <source>
        <dbReference type="EMBL" id="MEF2154715.1"/>
    </source>
</evidence>
<feature type="signal peptide" evidence="1">
    <location>
        <begin position="1"/>
        <end position="25"/>
    </location>
</feature>
<dbReference type="EMBL" id="JAZHBO010000001">
    <property type="protein sequence ID" value="MEF2154715.1"/>
    <property type="molecule type" value="Genomic_DNA"/>
</dbReference>
<keyword evidence="1" id="KW-0732">Signal</keyword>
<accession>A0ABU7UX97</accession>
<name>A0ABU7UX97_9GAMM</name>
<comment type="caution">
    <text evidence="2">The sequence shown here is derived from an EMBL/GenBank/DDBJ whole genome shotgun (WGS) entry which is preliminary data.</text>
</comment>
<dbReference type="RefSeq" id="WP_331702883.1">
    <property type="nucleotide sequence ID" value="NZ_JAZHBO010000001.1"/>
</dbReference>